<feature type="non-terminal residue" evidence="1">
    <location>
        <position position="1"/>
    </location>
</feature>
<dbReference type="AlphaFoldDB" id="C7J0B9"/>
<sequence length="72" mass="8643">FYLQVLKLWFERKTLPEYIIRHHIRELEVINEASFGSSRRPSRTERALNDPLRDNEGMLVDEYGRYACQTDV</sequence>
<dbReference type="PANTHER" id="PTHR12550:SF83">
    <property type="entry name" value="OS03G0358000 PROTEIN"/>
    <property type="match status" value="1"/>
</dbReference>
<reference evidence="2" key="2">
    <citation type="journal article" date="2008" name="Nucleic Acids Res.">
        <title>The rice annotation project database (RAP-DB): 2008 update.</title>
        <authorList>
            <consortium name="The rice annotation project (RAP)"/>
        </authorList>
    </citation>
    <scope>GENOME REANNOTATION</scope>
    <source>
        <strain evidence="2">cv. Nipponbare</strain>
    </source>
</reference>
<evidence type="ECO:0000313" key="1">
    <source>
        <dbReference type="EMBL" id="BAH92156.1"/>
    </source>
</evidence>
<dbReference type="KEGG" id="dosa:Os03g0357600"/>
<proteinExistence type="predicted"/>
<protein>
    <submittedName>
        <fullName evidence="1">Os03g0357600 protein</fullName>
    </submittedName>
</protein>
<dbReference type="PANTHER" id="PTHR12550">
    <property type="entry name" value="HEPATOMA-DERIVED GROWTH FACTOR-RELATED"/>
    <property type="match status" value="1"/>
</dbReference>
<gene>
    <name evidence="1" type="ordered locus">Os03g0357600</name>
</gene>
<evidence type="ECO:0000313" key="2">
    <source>
        <dbReference type="Proteomes" id="UP000000763"/>
    </source>
</evidence>
<name>C7J0B9_ORYSJ</name>
<organism evidence="1 2">
    <name type="scientific">Oryza sativa subsp. japonica</name>
    <name type="common">Rice</name>
    <dbReference type="NCBI Taxonomy" id="39947"/>
    <lineage>
        <taxon>Eukaryota</taxon>
        <taxon>Viridiplantae</taxon>
        <taxon>Streptophyta</taxon>
        <taxon>Embryophyta</taxon>
        <taxon>Tracheophyta</taxon>
        <taxon>Spermatophyta</taxon>
        <taxon>Magnoliopsida</taxon>
        <taxon>Liliopsida</taxon>
        <taxon>Poales</taxon>
        <taxon>Poaceae</taxon>
        <taxon>BOP clade</taxon>
        <taxon>Oryzoideae</taxon>
        <taxon>Oryzeae</taxon>
        <taxon>Oryzinae</taxon>
        <taxon>Oryza</taxon>
        <taxon>Oryza sativa</taxon>
    </lineage>
</organism>
<dbReference type="Proteomes" id="UP000000763">
    <property type="component" value="Chromosome 3"/>
</dbReference>
<dbReference type="EMBL" id="AP008209">
    <property type="protein sequence ID" value="BAH92156.1"/>
    <property type="molecule type" value="Genomic_DNA"/>
</dbReference>
<accession>C7J0B9</accession>
<reference evidence="1 2" key="1">
    <citation type="journal article" date="2005" name="Nature">
        <title>The map-based sequence of the rice genome.</title>
        <authorList>
            <consortium name="International rice genome sequencing project (IRGSP)"/>
            <person name="Matsumoto T."/>
            <person name="Wu J."/>
            <person name="Kanamori H."/>
            <person name="Katayose Y."/>
            <person name="Fujisawa M."/>
            <person name="Namiki N."/>
            <person name="Mizuno H."/>
            <person name="Yamamoto K."/>
            <person name="Antonio B.A."/>
            <person name="Baba T."/>
            <person name="Sakata K."/>
            <person name="Nagamura Y."/>
            <person name="Aoki H."/>
            <person name="Arikawa K."/>
            <person name="Arita K."/>
            <person name="Bito T."/>
            <person name="Chiden Y."/>
            <person name="Fujitsuka N."/>
            <person name="Fukunaka R."/>
            <person name="Hamada M."/>
            <person name="Harada C."/>
            <person name="Hayashi A."/>
            <person name="Hijishita S."/>
            <person name="Honda M."/>
            <person name="Hosokawa S."/>
            <person name="Ichikawa Y."/>
            <person name="Idonuma A."/>
            <person name="Iijima M."/>
            <person name="Ikeda M."/>
            <person name="Ikeno M."/>
            <person name="Ito K."/>
            <person name="Ito S."/>
            <person name="Ito T."/>
            <person name="Ito Y."/>
            <person name="Ito Y."/>
            <person name="Iwabuchi A."/>
            <person name="Kamiya K."/>
            <person name="Karasawa W."/>
            <person name="Kurita K."/>
            <person name="Katagiri S."/>
            <person name="Kikuta A."/>
            <person name="Kobayashi H."/>
            <person name="Kobayashi N."/>
            <person name="Machita K."/>
            <person name="Maehara T."/>
            <person name="Masukawa M."/>
            <person name="Mizubayashi T."/>
            <person name="Mukai Y."/>
            <person name="Nagasaki H."/>
            <person name="Nagata Y."/>
            <person name="Naito S."/>
            <person name="Nakashima M."/>
            <person name="Nakama Y."/>
            <person name="Nakamichi Y."/>
            <person name="Nakamura M."/>
            <person name="Meguro A."/>
            <person name="Negishi M."/>
            <person name="Ohta I."/>
            <person name="Ohta T."/>
            <person name="Okamoto M."/>
            <person name="Ono N."/>
            <person name="Saji S."/>
            <person name="Sakaguchi M."/>
            <person name="Sakai K."/>
            <person name="Shibata M."/>
            <person name="Shimokawa T."/>
            <person name="Song J."/>
            <person name="Takazaki Y."/>
            <person name="Terasawa K."/>
            <person name="Tsugane M."/>
            <person name="Tsuji K."/>
            <person name="Ueda S."/>
            <person name="Waki K."/>
            <person name="Yamagata H."/>
            <person name="Yamamoto M."/>
            <person name="Yamamoto S."/>
            <person name="Yamane H."/>
            <person name="Yoshiki S."/>
            <person name="Yoshihara R."/>
            <person name="Yukawa K."/>
            <person name="Zhong H."/>
            <person name="Yano M."/>
            <person name="Yuan Q."/>
            <person name="Ouyang S."/>
            <person name="Liu J."/>
            <person name="Jones K.M."/>
            <person name="Gansberger K."/>
            <person name="Moffat K."/>
            <person name="Hill J."/>
            <person name="Bera J."/>
            <person name="Fadrosh D."/>
            <person name="Jin S."/>
            <person name="Johri S."/>
            <person name="Kim M."/>
            <person name="Overton L."/>
            <person name="Reardon M."/>
            <person name="Tsitrin T."/>
            <person name="Vuong H."/>
            <person name="Weaver B."/>
            <person name="Ciecko A."/>
            <person name="Tallon L."/>
            <person name="Jackson J."/>
            <person name="Pai G."/>
            <person name="Aken S.V."/>
            <person name="Utterback T."/>
            <person name="Reidmuller S."/>
            <person name="Feldblyum T."/>
            <person name="Hsiao J."/>
            <person name="Zismann V."/>
            <person name="Iobst S."/>
            <person name="de Vazeille A.R."/>
            <person name="Buell C.R."/>
            <person name="Ying K."/>
            <person name="Li Y."/>
            <person name="Lu T."/>
            <person name="Huang Y."/>
            <person name="Zhao Q."/>
            <person name="Feng Q."/>
            <person name="Zhang L."/>
            <person name="Zhu J."/>
            <person name="Weng Q."/>
            <person name="Mu J."/>
            <person name="Lu Y."/>
            <person name="Fan D."/>
            <person name="Liu Y."/>
            <person name="Guan J."/>
            <person name="Zhang Y."/>
            <person name="Yu S."/>
            <person name="Liu X."/>
            <person name="Zhang Y."/>
            <person name="Hong G."/>
            <person name="Han B."/>
            <person name="Choisne N."/>
            <person name="Demange N."/>
            <person name="Orjeda G."/>
            <person name="Samain S."/>
            <person name="Cattolico L."/>
            <person name="Pelletier E."/>
            <person name="Couloux A."/>
            <person name="Segurens B."/>
            <person name="Wincker P."/>
            <person name="D'Hont A."/>
            <person name="Scarpelli C."/>
            <person name="Weissenbach J."/>
            <person name="Salanoubat M."/>
            <person name="Quetier F."/>
            <person name="Yu Y."/>
            <person name="Kim H.R."/>
            <person name="Rambo T."/>
            <person name="Currie J."/>
            <person name="Collura K."/>
            <person name="Luo M."/>
            <person name="Yang T."/>
            <person name="Ammiraju J.S.S."/>
            <person name="Engler F."/>
            <person name="Soderlund C."/>
            <person name="Wing R.A."/>
            <person name="Palmer L.E."/>
            <person name="de la Bastide M."/>
            <person name="Spiegel L."/>
            <person name="Nascimento L."/>
            <person name="Zutavern T."/>
            <person name="O'Shaughnessy A."/>
            <person name="Dike S."/>
            <person name="Dedhia N."/>
            <person name="Preston R."/>
            <person name="Balija V."/>
            <person name="McCombie W.R."/>
            <person name="Chow T."/>
            <person name="Chen H."/>
            <person name="Chung M."/>
            <person name="Chen C."/>
            <person name="Shaw J."/>
            <person name="Wu H."/>
            <person name="Hsiao K."/>
            <person name="Chao Y."/>
            <person name="Chu M."/>
            <person name="Cheng C."/>
            <person name="Hour A."/>
            <person name="Lee P."/>
            <person name="Lin S."/>
            <person name="Lin Y."/>
            <person name="Liou J."/>
            <person name="Liu S."/>
            <person name="Hsing Y."/>
            <person name="Raghuvanshi S."/>
            <person name="Mohanty A."/>
            <person name="Bharti A.K."/>
            <person name="Gaur A."/>
            <person name="Gupta V."/>
            <person name="Kumar D."/>
            <person name="Ravi V."/>
            <person name="Vij S."/>
            <person name="Kapur A."/>
            <person name="Khurana P."/>
            <person name="Khurana P."/>
            <person name="Khurana J.P."/>
            <person name="Tyagi A.K."/>
            <person name="Gaikwad K."/>
            <person name="Singh A."/>
            <person name="Dalal V."/>
            <person name="Srivastava S."/>
            <person name="Dixit A."/>
            <person name="Pal A.K."/>
            <person name="Ghazi I.A."/>
            <person name="Yadav M."/>
            <person name="Pandit A."/>
            <person name="Bhargava A."/>
            <person name="Sureshbabu K."/>
            <person name="Batra K."/>
            <person name="Sharma T.R."/>
            <person name="Mohapatra T."/>
            <person name="Singh N.K."/>
            <person name="Messing J."/>
            <person name="Nelson A.B."/>
            <person name="Fuks G."/>
            <person name="Kavchok S."/>
            <person name="Keizer G."/>
            <person name="Linton E."/>
            <person name="Llaca V."/>
            <person name="Song R."/>
            <person name="Tanyolac B."/>
            <person name="Young S."/>
            <person name="Ho-Il K."/>
            <person name="Hahn J.H."/>
            <person name="Sangsakoo G."/>
            <person name="Vanavichit A."/>
            <person name="de Mattos Luiz.A.T."/>
            <person name="Zimmer P.D."/>
            <person name="Malone G."/>
            <person name="Dellagostin O."/>
            <person name="de Oliveira A.C."/>
            <person name="Bevan M."/>
            <person name="Bancroft I."/>
            <person name="Minx P."/>
            <person name="Cordum H."/>
            <person name="Wilson R."/>
            <person name="Cheng Z."/>
            <person name="Jin W."/>
            <person name="Jiang J."/>
            <person name="Leong S.A."/>
            <person name="Iwama H."/>
            <person name="Gojobori T."/>
            <person name="Itoh T."/>
            <person name="Niimura Y."/>
            <person name="Fujii Y."/>
            <person name="Habara T."/>
            <person name="Sakai H."/>
            <person name="Sato Y."/>
            <person name="Wilson G."/>
            <person name="Kumar K."/>
            <person name="McCouch S."/>
            <person name="Juretic N."/>
            <person name="Hoen D."/>
            <person name="Wright S."/>
            <person name="Bruskiewich R."/>
            <person name="Bureau T."/>
            <person name="Miyao A."/>
            <person name="Hirochika H."/>
            <person name="Nishikawa T."/>
            <person name="Kadowaki K."/>
            <person name="Sugiura M."/>
            <person name="Burr B."/>
            <person name="Sasaki T."/>
        </authorList>
    </citation>
    <scope>NUCLEOTIDE SEQUENCE [LARGE SCALE GENOMIC DNA]</scope>
    <source>
        <strain evidence="2">cv. Nipponbare</strain>
    </source>
</reference>